<evidence type="ECO:0000256" key="1">
    <source>
        <dbReference type="SAM" id="MobiDB-lite"/>
    </source>
</evidence>
<dbReference type="AlphaFoldDB" id="A0AA43QUK4"/>
<organism evidence="2 3">
    <name type="scientific">Ramalina farinacea</name>
    <dbReference type="NCBI Taxonomy" id="258253"/>
    <lineage>
        <taxon>Eukaryota</taxon>
        <taxon>Fungi</taxon>
        <taxon>Dikarya</taxon>
        <taxon>Ascomycota</taxon>
        <taxon>Pezizomycotina</taxon>
        <taxon>Lecanoromycetes</taxon>
        <taxon>OSLEUM clade</taxon>
        <taxon>Lecanoromycetidae</taxon>
        <taxon>Lecanorales</taxon>
        <taxon>Lecanorineae</taxon>
        <taxon>Ramalinaceae</taxon>
        <taxon>Ramalina</taxon>
    </lineage>
</organism>
<protein>
    <submittedName>
        <fullName evidence="2">Uncharacterized protein</fullName>
    </submittedName>
</protein>
<accession>A0AA43QUK4</accession>
<proteinExistence type="predicted"/>
<feature type="region of interest" description="Disordered" evidence="1">
    <location>
        <begin position="1"/>
        <end position="77"/>
    </location>
</feature>
<name>A0AA43QUK4_9LECA</name>
<keyword evidence="3" id="KW-1185">Reference proteome</keyword>
<reference evidence="2" key="1">
    <citation type="journal article" date="2023" name="Genome Biol. Evol.">
        <title>First Whole Genome Sequence and Flow Cytometry Genome Size Data for the Lichen-Forming Fungus Ramalina farinacea (Ascomycota).</title>
        <authorList>
            <person name="Llewellyn T."/>
            <person name="Mian S."/>
            <person name="Hill R."/>
            <person name="Leitch I.J."/>
            <person name="Gaya E."/>
        </authorList>
    </citation>
    <scope>NUCLEOTIDE SEQUENCE</scope>
    <source>
        <strain evidence="2">LIQ254RAFAR</strain>
    </source>
</reference>
<dbReference type="EMBL" id="JAPUFD010000013">
    <property type="protein sequence ID" value="MDI1491168.1"/>
    <property type="molecule type" value="Genomic_DNA"/>
</dbReference>
<gene>
    <name evidence="2" type="ORF">OHK93_002375</name>
</gene>
<evidence type="ECO:0000313" key="2">
    <source>
        <dbReference type="EMBL" id="MDI1491168.1"/>
    </source>
</evidence>
<evidence type="ECO:0000313" key="3">
    <source>
        <dbReference type="Proteomes" id="UP001161017"/>
    </source>
</evidence>
<dbReference type="Proteomes" id="UP001161017">
    <property type="component" value="Unassembled WGS sequence"/>
</dbReference>
<sequence length="77" mass="7964">MSANGQSKGVIGSMAASASDRRRSSGTSAQKFAGLHSQKRTSQDATAAARKQSFAEQAPKPGFFGGLWNNFTKGGGK</sequence>
<comment type="caution">
    <text evidence="2">The sequence shown here is derived from an EMBL/GenBank/DDBJ whole genome shotgun (WGS) entry which is preliminary data.</text>
</comment>